<name>A0ABX8UVJ6_9BURK</name>
<gene>
    <name evidence="4" type="ORF">KZJ38_25335</name>
</gene>
<dbReference type="Gene3D" id="3.40.30.10">
    <property type="entry name" value="Glutaredoxin"/>
    <property type="match status" value="1"/>
</dbReference>
<dbReference type="InterPro" id="IPR000866">
    <property type="entry name" value="AhpC/TSA"/>
</dbReference>
<evidence type="ECO:0000313" key="5">
    <source>
        <dbReference type="Proteomes" id="UP000826462"/>
    </source>
</evidence>
<dbReference type="EMBL" id="CP080096">
    <property type="protein sequence ID" value="QYD73004.1"/>
    <property type="molecule type" value="Genomic_DNA"/>
</dbReference>
<dbReference type="Proteomes" id="UP000826462">
    <property type="component" value="Chromosome 2"/>
</dbReference>
<evidence type="ECO:0000256" key="2">
    <source>
        <dbReference type="SAM" id="SignalP"/>
    </source>
</evidence>
<feature type="compositionally biased region" description="Polar residues" evidence="1">
    <location>
        <begin position="48"/>
        <end position="59"/>
    </location>
</feature>
<feature type="signal peptide" evidence="2">
    <location>
        <begin position="1"/>
        <end position="47"/>
    </location>
</feature>
<sequence>MVTSRMTSWDAQPSNGISGECSFMRTGRFLVLMLAMFCTVCSVQSQAASATDAKQTSETLPPDDPGYIEEDPALAKLVGRPAPVLTLKSIDGSSINLADLYGKRPVYLKLWATYCIPCRVQMPGLRKIFA</sequence>
<evidence type="ECO:0000313" key="4">
    <source>
        <dbReference type="EMBL" id="QYD73004.1"/>
    </source>
</evidence>
<dbReference type="RefSeq" id="WP_219802519.1">
    <property type="nucleotide sequence ID" value="NZ_CP080096.1"/>
</dbReference>
<dbReference type="SUPFAM" id="SSF52833">
    <property type="entry name" value="Thioredoxin-like"/>
    <property type="match status" value="1"/>
</dbReference>
<evidence type="ECO:0000259" key="3">
    <source>
        <dbReference type="Pfam" id="PF00578"/>
    </source>
</evidence>
<keyword evidence="2" id="KW-0732">Signal</keyword>
<feature type="chain" id="PRO_5047074387" evidence="2">
    <location>
        <begin position="48"/>
        <end position="130"/>
    </location>
</feature>
<dbReference type="Pfam" id="PF00578">
    <property type="entry name" value="AhpC-TSA"/>
    <property type="match status" value="1"/>
</dbReference>
<keyword evidence="5" id="KW-1185">Reference proteome</keyword>
<protein>
    <submittedName>
        <fullName evidence="4">TlpA family protein disulfide reductase</fullName>
    </submittedName>
</protein>
<organism evidence="4 5">
    <name type="scientific">Paraburkholderia edwinii</name>
    <dbReference type="NCBI Taxonomy" id="2861782"/>
    <lineage>
        <taxon>Bacteria</taxon>
        <taxon>Pseudomonadati</taxon>
        <taxon>Pseudomonadota</taxon>
        <taxon>Betaproteobacteria</taxon>
        <taxon>Burkholderiales</taxon>
        <taxon>Burkholderiaceae</taxon>
        <taxon>Paraburkholderia</taxon>
    </lineage>
</organism>
<reference evidence="4 5" key="1">
    <citation type="submission" date="2021-07" db="EMBL/GenBank/DDBJ databases">
        <title>Paraburkholderia edwinii protects Aspergillus sp. from phenazines by acting as a toxin sponge.</title>
        <authorList>
            <person name="Dahlstrom K.M."/>
            <person name="Newman D.K."/>
        </authorList>
    </citation>
    <scope>NUCLEOTIDE SEQUENCE [LARGE SCALE GENOMIC DNA]</scope>
    <source>
        <strain evidence="4 5">Pe01</strain>
    </source>
</reference>
<accession>A0ABX8UVJ6</accession>
<evidence type="ECO:0000256" key="1">
    <source>
        <dbReference type="SAM" id="MobiDB-lite"/>
    </source>
</evidence>
<feature type="domain" description="Alkyl hydroperoxide reductase subunit C/ Thiol specific antioxidant" evidence="3">
    <location>
        <begin position="78"/>
        <end position="127"/>
    </location>
</feature>
<proteinExistence type="predicted"/>
<dbReference type="CDD" id="cd02966">
    <property type="entry name" value="TlpA_like_family"/>
    <property type="match status" value="1"/>
</dbReference>
<feature type="region of interest" description="Disordered" evidence="1">
    <location>
        <begin position="48"/>
        <end position="67"/>
    </location>
</feature>
<dbReference type="InterPro" id="IPR036249">
    <property type="entry name" value="Thioredoxin-like_sf"/>
</dbReference>